<comment type="catalytic activity">
    <reaction evidence="26">
        <text>N(omega),N('omega)-dimethyl-L-arginine + pyruvate = 5-(3,3'-dimethylguanidino)-2-oxopentanoate + L-alanine</text>
        <dbReference type="Rhea" id="RHEA:77307"/>
        <dbReference type="ChEBI" id="CHEBI:15361"/>
        <dbReference type="ChEBI" id="CHEBI:57972"/>
        <dbReference type="ChEBI" id="CHEBI:197308"/>
        <dbReference type="ChEBI" id="CHEBI:197310"/>
    </reaction>
</comment>
<dbReference type="EC" id="2.6.1.44" evidence="5"/>
<keyword evidence="6" id="KW-0032">Aminotransferase</keyword>
<evidence type="ECO:0000256" key="30">
    <source>
        <dbReference type="ARBA" id="ARBA00044257"/>
    </source>
</evidence>
<evidence type="ECO:0000256" key="22">
    <source>
        <dbReference type="ARBA" id="ARBA00043749"/>
    </source>
</evidence>
<evidence type="ECO:0000256" key="31">
    <source>
        <dbReference type="ARBA" id="ARBA00044258"/>
    </source>
</evidence>
<dbReference type="SUPFAM" id="SSF53383">
    <property type="entry name" value="PLP-dependent transferases"/>
    <property type="match status" value="1"/>
</dbReference>
<comment type="catalytic activity">
    <reaction evidence="24">
        <text>N(omega)-methyl-L-arginine + pyruvate = 5-(3-methylguanidino)-2-oxopentanoate + L-alanine</text>
        <dbReference type="Rhea" id="RHEA:77319"/>
        <dbReference type="ChEBI" id="CHEBI:15361"/>
        <dbReference type="ChEBI" id="CHEBI:57972"/>
        <dbReference type="ChEBI" id="CHEBI:114953"/>
        <dbReference type="ChEBI" id="CHEBI:197314"/>
    </reaction>
</comment>
<reference evidence="41" key="2">
    <citation type="submission" date="2025-09" db="UniProtKB">
        <authorList>
            <consortium name="Ensembl"/>
        </authorList>
    </citation>
    <scope>IDENTIFICATION</scope>
</reference>
<reference evidence="41" key="1">
    <citation type="submission" date="2025-08" db="UniProtKB">
        <authorList>
            <consortium name="Ensembl"/>
        </authorList>
    </citation>
    <scope>IDENTIFICATION</scope>
</reference>
<comment type="catalytic activity">
    <reaction evidence="35">
        <text>N(omega),N(omega)-dimethyl-L-arginine + 2-oxobutanoate = 5-(3,3-dimethylguanidino)-2-oxopentanoate + (2S)-2-aminobutanoate</text>
        <dbReference type="Rhea" id="RHEA:77351"/>
        <dbReference type="ChEBI" id="CHEBI:16763"/>
        <dbReference type="ChEBI" id="CHEBI:58326"/>
        <dbReference type="ChEBI" id="CHEBI:74359"/>
        <dbReference type="ChEBI" id="CHEBI:197301"/>
    </reaction>
</comment>
<keyword evidence="7" id="KW-0808">Transferase</keyword>
<evidence type="ECO:0000256" key="36">
    <source>
        <dbReference type="ARBA" id="ARBA00048760"/>
    </source>
</evidence>
<keyword evidence="9" id="KW-0809">Transit peptide</keyword>
<dbReference type="FunFam" id="3.40.640.10:FF:000055">
    <property type="entry name" value="Alanine--glyoxylate aminotransferase 2, mitochondrial"/>
    <property type="match status" value="1"/>
</dbReference>
<comment type="catalytic activity">
    <reaction evidence="27">
        <text>3-oxopropanoate + L-alanine = beta-alanine + pyruvate</text>
        <dbReference type="Rhea" id="RHEA:14077"/>
        <dbReference type="ChEBI" id="CHEBI:15361"/>
        <dbReference type="ChEBI" id="CHEBI:33190"/>
        <dbReference type="ChEBI" id="CHEBI:57966"/>
        <dbReference type="ChEBI" id="CHEBI:57972"/>
        <dbReference type="EC" id="2.6.1.18"/>
    </reaction>
    <physiologicalReaction direction="right-to-left" evidence="27">
        <dbReference type="Rhea" id="RHEA:14079"/>
    </physiologicalReaction>
</comment>
<sequence length="471" mass="52444">MARGVGPLLWGRGRRLGSVAFRQQKWKSFVSTQPKMPPCDFVPEKYKSYPYERMQKIREQNISPSLRMYYKKPLLLHQGHMQWLFDYEGRRYLDLFAGIVTVSVGHCHPKVTTATQKQLARLWHTSNIYMHPSIQEYAEKLTSLLPDPLKVVYLTNSGSEANDLAMFMARLYTRNFDIISFRGAYHGGSPYTLGLTSIGLYKHGVANGFGCSTTMLPDVFRGPWGGSHCRDSPVQTVRKCSCSEGVCHANDQYIEQFKDTLNTSVPKTIAGFIAEPIQVQTGFGRAGSHFWGFQTHDVVPDIVTLAKGIGNGFPMAAVVTTKEIASSLAQNLHFNTFGGSPLACVVGAAVLDAIEEDGLQKNSEDVGTYMLLELAKLRDKFEVVGDVRGKGLMIGVEMVTDKDSCHPLPAEEINQIWEDCKDMGVLIGRGGLYSQTFRIKPPMCISKKDVDFAVEVFHTALQRHMEKAAAK</sequence>
<keyword evidence="11" id="KW-0496">Mitochondrion</keyword>
<keyword evidence="8 40" id="KW-0663">Pyridoxal phosphate</keyword>
<dbReference type="InterPro" id="IPR015422">
    <property type="entry name" value="PyrdxlP-dep_Trfase_small"/>
</dbReference>
<evidence type="ECO:0000256" key="18">
    <source>
        <dbReference type="ARBA" id="ARBA00042669"/>
    </source>
</evidence>
<evidence type="ECO:0000256" key="40">
    <source>
        <dbReference type="RuleBase" id="RU003560"/>
    </source>
</evidence>
<evidence type="ECO:0000256" key="35">
    <source>
        <dbReference type="ARBA" id="ARBA00048560"/>
    </source>
</evidence>
<dbReference type="GO" id="GO:0047305">
    <property type="term" value="F:(R)-3-amino-2-methylpropionate-pyruvate transaminase activity"/>
    <property type="evidence" value="ECO:0007669"/>
    <property type="project" value="UniProtKB-EC"/>
</dbReference>
<dbReference type="EC" id="2.6.1.18" evidence="29"/>
<dbReference type="GO" id="GO:0016223">
    <property type="term" value="F:beta-alanine:pyruvate transaminase activity"/>
    <property type="evidence" value="ECO:0007669"/>
    <property type="project" value="UniProtKB-EC"/>
</dbReference>
<comment type="function">
    <text evidence="39">Multifunctional aminotransferase with a broad substrate specificity. Catalyzes the conversion of glyoxylate to glycine using alanine as the amino donor. Catalyzes metabolism of not L- but the D-isomer of D-beta-aminoisobutyric acid to generate 2-methyl-3-oxopropanoate and alanine. Catalyzes the transfer of the amino group from beta-alanine to pyruvate to yield L-alanine and 3-oxopropanoate. Can metabolize NG-monomethyl-L-arginine (NMMA), asymmetric NG,NG-dimethyl-L-arginine (ADMA) and symmetric NG,N'G-dimethyl-L-arginine (SDMA). ADMA is a potent inhibitor of nitric-oxide (NO) synthase, and this activity provides mechanism through which the kidney regulates blood pressure.</text>
</comment>
<evidence type="ECO:0000256" key="23">
    <source>
        <dbReference type="ARBA" id="ARBA00043751"/>
    </source>
</evidence>
<comment type="subunit">
    <text evidence="4">Homotetramer.</text>
</comment>
<comment type="catalytic activity">
    <reaction evidence="32">
        <text>N(omega),N(omega)-dimethyl-L-arginine + glyoxylate = 5-(3,3-dimethylguanidino)-2-oxopentanoate + glycine</text>
        <dbReference type="Rhea" id="RHEA:77311"/>
        <dbReference type="ChEBI" id="CHEBI:36655"/>
        <dbReference type="ChEBI" id="CHEBI:57305"/>
        <dbReference type="ChEBI" id="CHEBI:58326"/>
        <dbReference type="ChEBI" id="CHEBI:197301"/>
    </reaction>
</comment>
<evidence type="ECO:0000256" key="16">
    <source>
        <dbReference type="ARBA" id="ARBA00041845"/>
    </source>
</evidence>
<dbReference type="GO" id="GO:0005739">
    <property type="term" value="C:mitochondrion"/>
    <property type="evidence" value="ECO:0007669"/>
    <property type="project" value="UniProtKB-SubCell"/>
</dbReference>
<evidence type="ECO:0000256" key="19">
    <source>
        <dbReference type="ARBA" id="ARBA00043669"/>
    </source>
</evidence>
<evidence type="ECO:0000256" key="7">
    <source>
        <dbReference type="ARBA" id="ARBA00022679"/>
    </source>
</evidence>
<dbReference type="PIRSF" id="PIRSF000521">
    <property type="entry name" value="Transaminase_4ab_Lys_Orn"/>
    <property type="match status" value="1"/>
</dbReference>
<comment type="catalytic activity">
    <reaction evidence="23">
        <text>2-oxobutanoate + L-alanine = (2S)-2-aminobutanoate + pyruvate</text>
        <dbReference type="Rhea" id="RHEA:77355"/>
        <dbReference type="ChEBI" id="CHEBI:15361"/>
        <dbReference type="ChEBI" id="CHEBI:16763"/>
        <dbReference type="ChEBI" id="CHEBI:57972"/>
        <dbReference type="ChEBI" id="CHEBI:74359"/>
        <dbReference type="EC" id="2.6.1.44"/>
    </reaction>
</comment>
<dbReference type="Proteomes" id="UP000472275">
    <property type="component" value="Chromosome Z"/>
</dbReference>
<dbReference type="GO" id="GO:0019481">
    <property type="term" value="P:L-alanine catabolic process, by transamination"/>
    <property type="evidence" value="ECO:0007669"/>
    <property type="project" value="TreeGrafter"/>
</dbReference>
<dbReference type="EC" id="2.6.1.40" evidence="13"/>
<comment type="catalytic activity">
    <reaction evidence="20">
        <text>(2S)-2-aminobutanoate + glyoxylate = 2-oxobutanoate + glycine</text>
        <dbReference type="Rhea" id="RHEA:77339"/>
        <dbReference type="ChEBI" id="CHEBI:16763"/>
        <dbReference type="ChEBI" id="CHEBI:36655"/>
        <dbReference type="ChEBI" id="CHEBI:57305"/>
        <dbReference type="ChEBI" id="CHEBI:74359"/>
    </reaction>
</comment>
<evidence type="ECO:0000256" key="38">
    <source>
        <dbReference type="ARBA" id="ARBA00049480"/>
    </source>
</evidence>
<evidence type="ECO:0000256" key="37">
    <source>
        <dbReference type="ARBA" id="ARBA00048916"/>
    </source>
</evidence>
<evidence type="ECO:0000256" key="13">
    <source>
        <dbReference type="ARBA" id="ARBA00039130"/>
    </source>
</evidence>
<evidence type="ECO:0000256" key="3">
    <source>
        <dbReference type="ARBA" id="ARBA00008954"/>
    </source>
</evidence>
<evidence type="ECO:0000256" key="25">
    <source>
        <dbReference type="ARBA" id="ARBA00043777"/>
    </source>
</evidence>
<comment type="catalytic activity">
    <reaction evidence="37">
        <text>oxaloacetate + L-alanine = L-aspartate + pyruvate</text>
        <dbReference type="Rhea" id="RHEA:77347"/>
        <dbReference type="ChEBI" id="CHEBI:15361"/>
        <dbReference type="ChEBI" id="CHEBI:16452"/>
        <dbReference type="ChEBI" id="CHEBI:29991"/>
        <dbReference type="ChEBI" id="CHEBI:57972"/>
    </reaction>
</comment>
<evidence type="ECO:0000256" key="11">
    <source>
        <dbReference type="ARBA" id="ARBA00023128"/>
    </source>
</evidence>
<comment type="cofactor">
    <cofactor evidence="1">
        <name>pyridoxal 5'-phosphate</name>
        <dbReference type="ChEBI" id="CHEBI:597326"/>
    </cofactor>
</comment>
<evidence type="ECO:0000256" key="2">
    <source>
        <dbReference type="ARBA" id="ARBA00004173"/>
    </source>
</evidence>
<dbReference type="InterPro" id="IPR015421">
    <property type="entry name" value="PyrdxlP-dep_Trfase_major"/>
</dbReference>
<comment type="catalytic activity">
    <reaction evidence="36">
        <text>N(omega)-methyl-L-arginine + glyoxylate = 5-(3-methylguanidino)-2-oxopentanoate + glycine</text>
        <dbReference type="Rhea" id="RHEA:77323"/>
        <dbReference type="ChEBI" id="CHEBI:36655"/>
        <dbReference type="ChEBI" id="CHEBI:57305"/>
        <dbReference type="ChEBI" id="CHEBI:114953"/>
        <dbReference type="ChEBI" id="CHEBI:197314"/>
    </reaction>
</comment>
<name>A0A663FDR1_AQUCH</name>
<evidence type="ECO:0000256" key="21">
    <source>
        <dbReference type="ARBA" id="ARBA00043726"/>
    </source>
</evidence>
<comment type="catalytic activity">
    <reaction evidence="21">
        <text>(R)-3-amino-2-methylpropanoate + pyruvate = 2-methyl-3-oxopropanoate + L-alanine</text>
        <dbReference type="Rhea" id="RHEA:18393"/>
        <dbReference type="ChEBI" id="CHEBI:15361"/>
        <dbReference type="ChEBI" id="CHEBI:57700"/>
        <dbReference type="ChEBI" id="CHEBI:57731"/>
        <dbReference type="ChEBI" id="CHEBI:57972"/>
        <dbReference type="EC" id="2.6.1.40"/>
    </reaction>
    <physiologicalReaction direction="left-to-right" evidence="21">
        <dbReference type="Rhea" id="RHEA:18394"/>
    </physiologicalReaction>
</comment>
<evidence type="ECO:0000313" key="41">
    <source>
        <dbReference type="Ensembl" id="ENSACCP00020022951.1"/>
    </source>
</evidence>
<organism evidence="41 42">
    <name type="scientific">Aquila chrysaetos chrysaetos</name>
    <dbReference type="NCBI Taxonomy" id="223781"/>
    <lineage>
        <taxon>Eukaryota</taxon>
        <taxon>Metazoa</taxon>
        <taxon>Chordata</taxon>
        <taxon>Craniata</taxon>
        <taxon>Vertebrata</taxon>
        <taxon>Euteleostomi</taxon>
        <taxon>Archelosauria</taxon>
        <taxon>Archosauria</taxon>
        <taxon>Dinosauria</taxon>
        <taxon>Saurischia</taxon>
        <taxon>Theropoda</taxon>
        <taxon>Coelurosauria</taxon>
        <taxon>Aves</taxon>
        <taxon>Neognathae</taxon>
        <taxon>Neoaves</taxon>
        <taxon>Telluraves</taxon>
        <taxon>Accipitrimorphae</taxon>
        <taxon>Accipitriformes</taxon>
        <taxon>Accipitridae</taxon>
        <taxon>Accipitrinae</taxon>
        <taxon>Aquila</taxon>
    </lineage>
</organism>
<evidence type="ECO:0000256" key="9">
    <source>
        <dbReference type="ARBA" id="ARBA00022946"/>
    </source>
</evidence>
<protein>
    <recommendedName>
        <fullName evidence="14">Alanine--glyoxylate aminotransferase 2, mitochondrial</fullName>
        <ecNumber evidence="29">2.6.1.18</ecNumber>
        <ecNumber evidence="13">2.6.1.40</ecNumber>
        <ecNumber evidence="5">2.6.1.44</ecNumber>
    </recommendedName>
    <alternativeName>
        <fullName evidence="15">(R)-3-amino-2-methylpropionate--pyruvate transaminase</fullName>
    </alternativeName>
    <alternativeName>
        <fullName evidence="17">Beta-ALAAT II</fullName>
    </alternativeName>
    <alternativeName>
        <fullName evidence="18">Beta-alanine-pyruvate aminotransferase</fullName>
    </alternativeName>
    <alternativeName>
        <fullName evidence="31">D-3-aminoisobutyrate-pyruvate aminotransferase</fullName>
    </alternativeName>
    <alternativeName>
        <fullName evidence="16">D-AIBAT</fullName>
    </alternativeName>
    <alternativeName>
        <fullName evidence="30">D-beta-aminoisobutyrate-pyruvate aminotransferase</fullName>
    </alternativeName>
</protein>
<evidence type="ECO:0000256" key="33">
    <source>
        <dbReference type="ARBA" id="ARBA00048264"/>
    </source>
</evidence>
<dbReference type="InterPro" id="IPR005814">
    <property type="entry name" value="Aminotrans_3"/>
</dbReference>
<comment type="catalytic activity">
    <reaction evidence="33">
        <text>L-ornithine + glyoxylate = 5-amino-2-oxopentanoate + glycine</text>
        <dbReference type="Rhea" id="RHEA:77331"/>
        <dbReference type="ChEBI" id="CHEBI:36655"/>
        <dbReference type="ChEBI" id="CHEBI:46911"/>
        <dbReference type="ChEBI" id="CHEBI:57305"/>
        <dbReference type="ChEBI" id="CHEBI:58802"/>
    </reaction>
</comment>
<dbReference type="GO" id="GO:0008453">
    <property type="term" value="F:alanine-glyoxylate transaminase activity"/>
    <property type="evidence" value="ECO:0007669"/>
    <property type="project" value="UniProtKB-EC"/>
</dbReference>
<gene>
    <name evidence="41" type="primary">AGXT2</name>
</gene>
<evidence type="ECO:0000256" key="14">
    <source>
        <dbReference type="ARBA" id="ARBA00039862"/>
    </source>
</evidence>
<dbReference type="Ensembl" id="ENSACCT00020023962.1">
    <property type="protein sequence ID" value="ENSACCP00020022951.1"/>
    <property type="gene ID" value="ENSACCG00020015769.1"/>
</dbReference>
<dbReference type="InterPro" id="IPR015424">
    <property type="entry name" value="PyrdxlP-dep_Trfase"/>
</dbReference>
<comment type="subcellular location">
    <subcellularLocation>
        <location evidence="2">Mitochondrion</location>
    </subcellularLocation>
</comment>
<evidence type="ECO:0000256" key="4">
    <source>
        <dbReference type="ARBA" id="ARBA00011881"/>
    </source>
</evidence>
<keyword evidence="10" id="KW-0007">Acetylation</keyword>
<dbReference type="Gene3D" id="3.40.640.10">
    <property type="entry name" value="Type I PLP-dependent aspartate aminotransferase-like (Major domain)"/>
    <property type="match status" value="2"/>
</dbReference>
<proteinExistence type="inferred from homology"/>
<comment type="catalytic activity">
    <reaction evidence="34">
        <text>2-oxohexanoate + N(omega),N(omega)-dimethyl-L-arginine = L-2-aminohexanoate + 5-(3,3-dimethylguanidino)-2-oxopentanoate</text>
        <dbReference type="Rhea" id="RHEA:77363"/>
        <dbReference type="ChEBI" id="CHEBI:35177"/>
        <dbReference type="ChEBI" id="CHEBI:58326"/>
        <dbReference type="ChEBI" id="CHEBI:58455"/>
        <dbReference type="ChEBI" id="CHEBI:197301"/>
    </reaction>
</comment>
<evidence type="ECO:0000256" key="17">
    <source>
        <dbReference type="ARBA" id="ARBA00042611"/>
    </source>
</evidence>
<evidence type="ECO:0000256" key="8">
    <source>
        <dbReference type="ARBA" id="ARBA00022898"/>
    </source>
</evidence>
<evidence type="ECO:0000256" key="24">
    <source>
        <dbReference type="ARBA" id="ARBA00043758"/>
    </source>
</evidence>
<evidence type="ECO:0000256" key="28">
    <source>
        <dbReference type="ARBA" id="ARBA00043826"/>
    </source>
</evidence>
<keyword evidence="42" id="KW-1185">Reference proteome</keyword>
<dbReference type="Pfam" id="PF00202">
    <property type="entry name" value="Aminotran_3"/>
    <property type="match status" value="2"/>
</dbReference>
<evidence type="ECO:0000256" key="6">
    <source>
        <dbReference type="ARBA" id="ARBA00022576"/>
    </source>
</evidence>
<dbReference type="PANTHER" id="PTHR45688">
    <property type="match status" value="1"/>
</dbReference>
<evidence type="ECO:0000256" key="39">
    <source>
        <dbReference type="ARBA" id="ARBA00058068"/>
    </source>
</evidence>
<comment type="catalytic activity">
    <reaction evidence="25">
        <text>L-ornithine + pyruvate = 5-amino-2-oxopentanoate + L-alanine</text>
        <dbReference type="Rhea" id="RHEA:77327"/>
        <dbReference type="ChEBI" id="CHEBI:15361"/>
        <dbReference type="ChEBI" id="CHEBI:46911"/>
        <dbReference type="ChEBI" id="CHEBI:57972"/>
        <dbReference type="ChEBI" id="CHEBI:58802"/>
    </reaction>
</comment>
<evidence type="ECO:0000256" key="12">
    <source>
        <dbReference type="ARBA" id="ARBA00033660"/>
    </source>
</evidence>
<comment type="catalytic activity">
    <reaction evidence="19">
        <text>N(omega),N(omega)-dimethyl-L-arginine + pyruvate = 5-(3,3-dimethylguanidino)-2-oxopentanoate + L-alanine</text>
        <dbReference type="Rhea" id="RHEA:77303"/>
        <dbReference type="ChEBI" id="CHEBI:15361"/>
        <dbReference type="ChEBI" id="CHEBI:57972"/>
        <dbReference type="ChEBI" id="CHEBI:58326"/>
        <dbReference type="ChEBI" id="CHEBI:197301"/>
    </reaction>
</comment>
<dbReference type="GO" id="GO:0030170">
    <property type="term" value="F:pyridoxal phosphate binding"/>
    <property type="evidence" value="ECO:0007669"/>
    <property type="project" value="InterPro"/>
</dbReference>
<evidence type="ECO:0000256" key="29">
    <source>
        <dbReference type="ARBA" id="ARBA00044055"/>
    </source>
</evidence>
<evidence type="ECO:0000256" key="32">
    <source>
        <dbReference type="ARBA" id="ARBA00047892"/>
    </source>
</evidence>
<dbReference type="GO" id="GO:0009436">
    <property type="term" value="P:glyoxylate catabolic process"/>
    <property type="evidence" value="ECO:0007669"/>
    <property type="project" value="TreeGrafter"/>
</dbReference>
<dbReference type="PANTHER" id="PTHR45688:SF3">
    <property type="entry name" value="ALANINE--GLYOXYLATE AMINOTRANSFERASE 2, MITOCHONDRIAL"/>
    <property type="match status" value="1"/>
</dbReference>
<evidence type="ECO:0000256" key="34">
    <source>
        <dbReference type="ARBA" id="ARBA00048500"/>
    </source>
</evidence>
<comment type="catalytic activity">
    <reaction evidence="38">
        <text>N(omega),N('omega)-dimethyl-L-arginine + glyoxylate = 5-(3,3'-dimethylguanidino)-2-oxopentanoate + glycine</text>
        <dbReference type="Rhea" id="RHEA:77315"/>
        <dbReference type="ChEBI" id="CHEBI:36655"/>
        <dbReference type="ChEBI" id="CHEBI:57305"/>
        <dbReference type="ChEBI" id="CHEBI:197308"/>
        <dbReference type="ChEBI" id="CHEBI:197310"/>
    </reaction>
</comment>
<dbReference type="FunFam" id="3.90.1150.10:FF:000105">
    <property type="entry name" value="alanine--glyoxylate aminotransferase 2, mitochondrial isoform X3"/>
    <property type="match status" value="1"/>
</dbReference>
<dbReference type="AlphaFoldDB" id="A0A663FDR1"/>
<comment type="catalytic activity">
    <reaction evidence="28">
        <text>2-oxopentanoate + N(omega),N(omega)-dimethyl-L-arginine = 5-(3,3-dimethylguanidino)-2-oxopentanoate + L-2-aminopentanoate</text>
        <dbReference type="Rhea" id="RHEA:77359"/>
        <dbReference type="ChEBI" id="CHEBI:28644"/>
        <dbReference type="ChEBI" id="CHEBI:58326"/>
        <dbReference type="ChEBI" id="CHEBI:58441"/>
        <dbReference type="ChEBI" id="CHEBI:197301"/>
    </reaction>
</comment>
<evidence type="ECO:0000256" key="5">
    <source>
        <dbReference type="ARBA" id="ARBA00013049"/>
    </source>
</evidence>
<comment type="catalytic activity">
    <reaction evidence="22">
        <text>N(omega),N(omega)-dimethyl-L-arginine + oxaloacetate = 5-(3,3-dimethylguanidino)-2-oxopentanoate + L-aspartate</text>
        <dbReference type="Rhea" id="RHEA:77343"/>
        <dbReference type="ChEBI" id="CHEBI:16452"/>
        <dbReference type="ChEBI" id="CHEBI:29991"/>
        <dbReference type="ChEBI" id="CHEBI:58326"/>
        <dbReference type="ChEBI" id="CHEBI:197301"/>
    </reaction>
</comment>
<evidence type="ECO:0000256" key="10">
    <source>
        <dbReference type="ARBA" id="ARBA00022990"/>
    </source>
</evidence>
<comment type="similarity">
    <text evidence="3 40">Belongs to the class-III pyridoxal-phosphate-dependent aminotransferase family.</text>
</comment>
<evidence type="ECO:0000256" key="26">
    <source>
        <dbReference type="ARBA" id="ARBA00043798"/>
    </source>
</evidence>
<dbReference type="CDD" id="cd00610">
    <property type="entry name" value="OAT_like"/>
    <property type="match status" value="1"/>
</dbReference>
<accession>A0A663FDR1</accession>
<dbReference type="Gene3D" id="3.90.1150.10">
    <property type="entry name" value="Aspartate Aminotransferase, domain 1"/>
    <property type="match status" value="2"/>
</dbReference>
<evidence type="ECO:0000256" key="27">
    <source>
        <dbReference type="ARBA" id="ARBA00043825"/>
    </source>
</evidence>
<comment type="catalytic activity">
    <reaction evidence="12">
        <text>glyoxylate + L-alanine = glycine + pyruvate</text>
        <dbReference type="Rhea" id="RHEA:24248"/>
        <dbReference type="ChEBI" id="CHEBI:15361"/>
        <dbReference type="ChEBI" id="CHEBI:36655"/>
        <dbReference type="ChEBI" id="CHEBI:57305"/>
        <dbReference type="ChEBI" id="CHEBI:57972"/>
        <dbReference type="EC" id="2.6.1.44"/>
    </reaction>
    <physiologicalReaction direction="left-to-right" evidence="12">
        <dbReference type="Rhea" id="RHEA:24249"/>
    </physiologicalReaction>
</comment>
<dbReference type="GeneTree" id="ENSGT00940000156125"/>
<evidence type="ECO:0000256" key="15">
    <source>
        <dbReference type="ARBA" id="ARBA00041662"/>
    </source>
</evidence>
<evidence type="ECO:0000256" key="20">
    <source>
        <dbReference type="ARBA" id="ARBA00043679"/>
    </source>
</evidence>
<evidence type="ECO:0000256" key="1">
    <source>
        <dbReference type="ARBA" id="ARBA00001933"/>
    </source>
</evidence>
<evidence type="ECO:0000313" key="42">
    <source>
        <dbReference type="Proteomes" id="UP000472275"/>
    </source>
</evidence>